<name>A0A1I5TD98_9SPHN</name>
<dbReference type="Pfam" id="PF08448">
    <property type="entry name" value="PAS_4"/>
    <property type="match status" value="1"/>
</dbReference>
<dbReference type="SMART" id="SM00267">
    <property type="entry name" value="GGDEF"/>
    <property type="match status" value="1"/>
</dbReference>
<dbReference type="InterPro" id="IPR001633">
    <property type="entry name" value="EAL_dom"/>
</dbReference>
<dbReference type="InterPro" id="IPR013656">
    <property type="entry name" value="PAS_4"/>
</dbReference>
<dbReference type="SUPFAM" id="SSF55785">
    <property type="entry name" value="PYP-like sensor domain (PAS domain)"/>
    <property type="match status" value="2"/>
</dbReference>
<dbReference type="NCBIfam" id="TIGR00229">
    <property type="entry name" value="sensory_box"/>
    <property type="match status" value="2"/>
</dbReference>
<accession>A0A1I5TD98</accession>
<proteinExistence type="predicted"/>
<dbReference type="PANTHER" id="PTHR44757:SF2">
    <property type="entry name" value="BIOFILM ARCHITECTURE MAINTENANCE PROTEIN MBAA"/>
    <property type="match status" value="1"/>
</dbReference>
<feature type="domain" description="EAL" evidence="3">
    <location>
        <begin position="592"/>
        <end position="842"/>
    </location>
</feature>
<dbReference type="SMART" id="SM00052">
    <property type="entry name" value="EAL"/>
    <property type="match status" value="1"/>
</dbReference>
<dbReference type="EMBL" id="FOXP01000007">
    <property type="protein sequence ID" value="SFP80667.1"/>
    <property type="molecule type" value="Genomic_DNA"/>
</dbReference>
<dbReference type="InterPro" id="IPR029016">
    <property type="entry name" value="GAF-like_dom_sf"/>
</dbReference>
<dbReference type="Gene3D" id="3.30.450.40">
    <property type="match status" value="1"/>
</dbReference>
<dbReference type="RefSeq" id="WP_177200163.1">
    <property type="nucleotide sequence ID" value="NZ_FOXP01000007.1"/>
</dbReference>
<dbReference type="PROSITE" id="PS50887">
    <property type="entry name" value="GGDEF"/>
    <property type="match status" value="1"/>
</dbReference>
<dbReference type="SMART" id="SM00065">
    <property type="entry name" value="GAF"/>
    <property type="match status" value="1"/>
</dbReference>
<dbReference type="PROSITE" id="PS50113">
    <property type="entry name" value="PAC"/>
    <property type="match status" value="1"/>
</dbReference>
<keyword evidence="6" id="KW-1185">Reference proteome</keyword>
<dbReference type="SUPFAM" id="SSF55781">
    <property type="entry name" value="GAF domain-like"/>
    <property type="match status" value="1"/>
</dbReference>
<dbReference type="Pfam" id="PF00563">
    <property type="entry name" value="EAL"/>
    <property type="match status" value="1"/>
</dbReference>
<dbReference type="InterPro" id="IPR003018">
    <property type="entry name" value="GAF"/>
</dbReference>
<dbReference type="PANTHER" id="PTHR44757">
    <property type="entry name" value="DIGUANYLATE CYCLASE DGCP"/>
    <property type="match status" value="1"/>
</dbReference>
<dbReference type="InterPro" id="IPR000014">
    <property type="entry name" value="PAS"/>
</dbReference>
<dbReference type="Gene3D" id="3.30.450.20">
    <property type="entry name" value="PAS domain"/>
    <property type="match status" value="2"/>
</dbReference>
<dbReference type="SUPFAM" id="SSF141868">
    <property type="entry name" value="EAL domain-like"/>
    <property type="match status" value="1"/>
</dbReference>
<dbReference type="PROSITE" id="PS50112">
    <property type="entry name" value="PAS"/>
    <property type="match status" value="2"/>
</dbReference>
<dbReference type="InterPro" id="IPR052155">
    <property type="entry name" value="Biofilm_reg_signaling"/>
</dbReference>
<dbReference type="CDD" id="cd01948">
    <property type="entry name" value="EAL"/>
    <property type="match status" value="1"/>
</dbReference>
<evidence type="ECO:0000259" key="1">
    <source>
        <dbReference type="PROSITE" id="PS50112"/>
    </source>
</evidence>
<dbReference type="InterPro" id="IPR043128">
    <property type="entry name" value="Rev_trsase/Diguanyl_cyclase"/>
</dbReference>
<dbReference type="SUPFAM" id="SSF55073">
    <property type="entry name" value="Nucleotide cyclase"/>
    <property type="match status" value="1"/>
</dbReference>
<dbReference type="Proteomes" id="UP000199586">
    <property type="component" value="Unassembled WGS sequence"/>
</dbReference>
<dbReference type="InterPro" id="IPR000160">
    <property type="entry name" value="GGDEF_dom"/>
</dbReference>
<dbReference type="NCBIfam" id="TIGR00254">
    <property type="entry name" value="GGDEF"/>
    <property type="match status" value="1"/>
</dbReference>
<feature type="domain" description="PAC" evidence="2">
    <location>
        <begin position="370"/>
        <end position="422"/>
    </location>
</feature>
<dbReference type="InterPro" id="IPR029787">
    <property type="entry name" value="Nucleotide_cyclase"/>
</dbReference>
<organism evidence="5 6">
    <name type="scientific">Sphingomonas rubra</name>
    <dbReference type="NCBI Taxonomy" id="634430"/>
    <lineage>
        <taxon>Bacteria</taxon>
        <taxon>Pseudomonadati</taxon>
        <taxon>Pseudomonadota</taxon>
        <taxon>Alphaproteobacteria</taxon>
        <taxon>Sphingomonadales</taxon>
        <taxon>Sphingomonadaceae</taxon>
        <taxon>Sphingomonas</taxon>
    </lineage>
</organism>
<evidence type="ECO:0000259" key="4">
    <source>
        <dbReference type="PROSITE" id="PS50887"/>
    </source>
</evidence>
<dbReference type="Pfam" id="PF00990">
    <property type="entry name" value="GGDEF"/>
    <property type="match status" value="1"/>
</dbReference>
<dbReference type="InterPro" id="IPR035965">
    <property type="entry name" value="PAS-like_dom_sf"/>
</dbReference>
<evidence type="ECO:0000313" key="6">
    <source>
        <dbReference type="Proteomes" id="UP000199586"/>
    </source>
</evidence>
<dbReference type="STRING" id="634430.SAMN04488241_107220"/>
<dbReference type="AlphaFoldDB" id="A0A1I5TD98"/>
<dbReference type="InterPro" id="IPR000700">
    <property type="entry name" value="PAS-assoc_C"/>
</dbReference>
<evidence type="ECO:0000313" key="5">
    <source>
        <dbReference type="EMBL" id="SFP80667.1"/>
    </source>
</evidence>
<evidence type="ECO:0000259" key="3">
    <source>
        <dbReference type="PROSITE" id="PS50883"/>
    </source>
</evidence>
<dbReference type="Gene3D" id="3.20.20.450">
    <property type="entry name" value="EAL domain"/>
    <property type="match status" value="1"/>
</dbReference>
<sequence>MTFTSSLSDAAEMGRLTALWSMAILDTPTQPDFDEVTRLAALALGSESAAVSLVDDRRAWFKSRVCIPDTEAPREHAFCALALESAEPVIILDTHADARCEGNPLTLGPDGFRFYAGAPIITSAGHCLGTLCVLDRQPRAEVRPDQLRALADLAGIVIGLIEARRYRQIGEIATQVVDVTSDAILCVDGKGTITFWNRAAEAMFGYSSAEAVGRSLDIIIPSAHTAAHHRGFARASAGGPTTLVGKSVELTAKRFDDSEFPIELSLARWGSVATGHNFAGIIRDASARKMLEREREQAKAFLDTVVDHLPAMLFVKDAETKRYLLVNRAGEELTGRSRDDMVGKTDLEMFAQGAGYEQRDEAALALQGVHLFESEFERPGGDAVTLRTKRIVVDGPNREREYIVGMSEDVTETRKAQAQVQRLAHYDSLTGLRNRGSFVDEMDKLIAAQAPFALISIDLDRFKAVNDQFGHLAGDAVLAEIGDRLRAVATATTTLARVGGDEFALIVTGAALAERARILAANVVATLASPIVTRWATVQLGSSIGIALAPSDAATTEELRRHADLALYRAKQQGRGIVCFFSAEMDRATQDRRELERDLRAALDSGEITLAYQPVLSASTGQITSVEALARWHHPVRGPIPPDLFISIAEEGGLIAQLGKRILRIACEEAMDWPEHIKVAVNISPMQVHAGDLFKVVRHILTITGLSPRRLQLEVTEGLFLRDIDHTFRELDQLRTLGIQILMDDFGVGYSSLSYFERFRFDKVKIDQSFVRQMLASQASSAIIQAVVGLGTKLGMGVVAEGVETAEQMAALVEAGCTHLQGYLFSKPLRSAEIKACLLANARFVPRPIESALRVVSA</sequence>
<feature type="domain" description="PAS" evidence="1">
    <location>
        <begin position="175"/>
        <end position="222"/>
    </location>
</feature>
<dbReference type="CDD" id="cd01949">
    <property type="entry name" value="GGDEF"/>
    <property type="match status" value="1"/>
</dbReference>
<gene>
    <name evidence="5" type="ORF">SAMN04488241_107220</name>
</gene>
<dbReference type="Pfam" id="PF01590">
    <property type="entry name" value="GAF"/>
    <property type="match status" value="1"/>
</dbReference>
<evidence type="ECO:0000259" key="2">
    <source>
        <dbReference type="PROSITE" id="PS50113"/>
    </source>
</evidence>
<protein>
    <submittedName>
        <fullName evidence="5">PAS domain S-box-containing protein/diguanylate cyclase (GGDEF) domain-containing protein</fullName>
    </submittedName>
</protein>
<dbReference type="PROSITE" id="PS50883">
    <property type="entry name" value="EAL"/>
    <property type="match status" value="1"/>
</dbReference>
<dbReference type="Gene3D" id="3.30.70.270">
    <property type="match status" value="1"/>
</dbReference>
<dbReference type="SMART" id="SM00091">
    <property type="entry name" value="PAS"/>
    <property type="match status" value="2"/>
</dbReference>
<feature type="domain" description="PAS" evidence="1">
    <location>
        <begin position="298"/>
        <end position="347"/>
    </location>
</feature>
<dbReference type="InterPro" id="IPR035919">
    <property type="entry name" value="EAL_sf"/>
</dbReference>
<reference evidence="6" key="1">
    <citation type="submission" date="2016-10" db="EMBL/GenBank/DDBJ databases">
        <authorList>
            <person name="Varghese N."/>
            <person name="Submissions S."/>
        </authorList>
    </citation>
    <scope>NUCLEOTIDE SEQUENCE [LARGE SCALE GENOMIC DNA]</scope>
    <source>
        <strain evidence="6">CGMCC 1.9113</strain>
    </source>
</reference>
<dbReference type="CDD" id="cd00130">
    <property type="entry name" value="PAS"/>
    <property type="match status" value="2"/>
</dbReference>
<dbReference type="Pfam" id="PF13426">
    <property type="entry name" value="PAS_9"/>
    <property type="match status" value="1"/>
</dbReference>
<feature type="domain" description="GGDEF" evidence="4">
    <location>
        <begin position="450"/>
        <end position="583"/>
    </location>
</feature>